<feature type="transmembrane region" description="Helical" evidence="2">
    <location>
        <begin position="35"/>
        <end position="54"/>
    </location>
</feature>
<dbReference type="EMBL" id="RDQH01000341">
    <property type="protein sequence ID" value="RXH75163.1"/>
    <property type="molecule type" value="Genomic_DNA"/>
</dbReference>
<protein>
    <submittedName>
        <fullName evidence="3">Uncharacterized protein</fullName>
    </submittedName>
</protein>
<gene>
    <name evidence="3" type="ORF">DVH24_029884</name>
</gene>
<keyword evidence="2" id="KW-0812">Transmembrane</keyword>
<evidence type="ECO:0000256" key="2">
    <source>
        <dbReference type="SAM" id="Phobius"/>
    </source>
</evidence>
<name>A0A498I209_MALDO</name>
<dbReference type="AlphaFoldDB" id="A0A498I209"/>
<organism evidence="3 4">
    <name type="scientific">Malus domestica</name>
    <name type="common">Apple</name>
    <name type="synonym">Pyrus malus</name>
    <dbReference type="NCBI Taxonomy" id="3750"/>
    <lineage>
        <taxon>Eukaryota</taxon>
        <taxon>Viridiplantae</taxon>
        <taxon>Streptophyta</taxon>
        <taxon>Embryophyta</taxon>
        <taxon>Tracheophyta</taxon>
        <taxon>Spermatophyta</taxon>
        <taxon>Magnoliopsida</taxon>
        <taxon>eudicotyledons</taxon>
        <taxon>Gunneridae</taxon>
        <taxon>Pentapetalae</taxon>
        <taxon>rosids</taxon>
        <taxon>fabids</taxon>
        <taxon>Rosales</taxon>
        <taxon>Rosaceae</taxon>
        <taxon>Amygdaloideae</taxon>
        <taxon>Maleae</taxon>
        <taxon>Malus</taxon>
    </lineage>
</organism>
<reference evidence="3 4" key="1">
    <citation type="submission" date="2018-10" db="EMBL/GenBank/DDBJ databases">
        <title>A high-quality apple genome assembly.</title>
        <authorList>
            <person name="Hu J."/>
        </authorList>
    </citation>
    <scope>NUCLEOTIDE SEQUENCE [LARGE SCALE GENOMIC DNA]</scope>
    <source>
        <strain evidence="4">cv. HFTH1</strain>
        <tissue evidence="3">Young leaf</tissue>
    </source>
</reference>
<sequence>MVEGFCCGGPWTWRIGVTWENWAYFFIYFQIHGQIYVVLRPLWFCASIFGAVCGKRHKKSCRFSLNFSSHHRESAETKKQKPALQNQKKKLDLSLSQSLPIKEPQRFSFSAF</sequence>
<comment type="caution">
    <text evidence="3">The sequence shown here is derived from an EMBL/GenBank/DDBJ whole genome shotgun (WGS) entry which is preliminary data.</text>
</comment>
<keyword evidence="2" id="KW-1133">Transmembrane helix</keyword>
<feature type="region of interest" description="Disordered" evidence="1">
    <location>
        <begin position="69"/>
        <end position="90"/>
    </location>
</feature>
<evidence type="ECO:0000313" key="3">
    <source>
        <dbReference type="EMBL" id="RXH75163.1"/>
    </source>
</evidence>
<feature type="compositionally biased region" description="Basic and acidic residues" evidence="1">
    <location>
        <begin position="70"/>
        <end position="79"/>
    </location>
</feature>
<dbReference type="Proteomes" id="UP000290289">
    <property type="component" value="Chromosome 15"/>
</dbReference>
<evidence type="ECO:0000313" key="4">
    <source>
        <dbReference type="Proteomes" id="UP000290289"/>
    </source>
</evidence>
<proteinExistence type="predicted"/>
<keyword evidence="4" id="KW-1185">Reference proteome</keyword>
<accession>A0A498I209</accession>
<keyword evidence="2" id="KW-0472">Membrane</keyword>
<evidence type="ECO:0000256" key="1">
    <source>
        <dbReference type="SAM" id="MobiDB-lite"/>
    </source>
</evidence>